<keyword evidence="3" id="KW-0808">Transferase</keyword>
<keyword evidence="2" id="KW-0436">Ligase</keyword>
<keyword evidence="1 2" id="KW-0067">ATP-binding</keyword>
<dbReference type="EMBL" id="BLLL01000007">
    <property type="protein sequence ID" value="GFH63005.1"/>
    <property type="molecule type" value="Genomic_DNA"/>
</dbReference>
<dbReference type="SUPFAM" id="SSF141000">
    <property type="entry name" value="Glu-tRNAGln amidotransferase C subunit"/>
    <property type="match status" value="1"/>
</dbReference>
<keyword evidence="2" id="KW-0547">Nucleotide-binding</keyword>
<protein>
    <recommendedName>
        <fullName evidence="2">Aspartyl/glutamyl-tRNA(Asn/Gln) amidotransferase subunit C</fullName>
        <shortName evidence="2">Asp/Glu-ADT subunit C</shortName>
        <ecNumber evidence="2">6.3.5.-</ecNumber>
    </recommendedName>
</protein>
<dbReference type="GO" id="GO:0016740">
    <property type="term" value="F:transferase activity"/>
    <property type="evidence" value="ECO:0007669"/>
    <property type="project" value="UniProtKB-KW"/>
</dbReference>
<sequence>MTTDKTITEDDVSRMAALSRLSISSEERTLFARQFQDILGYMDVLAHSDTDGVEPLYSPSEHAQTGREDCALRLSTRDATLANAPQQDGTYFVVPCIVQAG</sequence>
<comment type="function">
    <text evidence="2">Allows the formation of correctly charged Asn-tRNA(Asn) or Gln-tRNA(Gln) through the transamidation of misacylated Asp-tRNA(Asn) or Glu-tRNA(Gln) in organisms which lack either or both of asparaginyl-tRNA or glutaminyl-tRNA synthetases. The reaction takes place in the presence of glutamine and ATP through an activated phospho-Asp-tRNA(Asn) or phospho-Glu-tRNA(Gln).</text>
</comment>
<accession>A0A6L2R642</accession>
<dbReference type="Proteomes" id="UP000505077">
    <property type="component" value="Unassembled WGS sequence"/>
</dbReference>
<dbReference type="GO" id="GO:0006450">
    <property type="term" value="P:regulation of translational fidelity"/>
    <property type="evidence" value="ECO:0007669"/>
    <property type="project" value="InterPro"/>
</dbReference>
<comment type="catalytic activity">
    <reaction evidence="2">
        <text>L-glutamyl-tRNA(Gln) + L-glutamine + ATP + H2O = L-glutaminyl-tRNA(Gln) + L-glutamate + ADP + phosphate + H(+)</text>
        <dbReference type="Rhea" id="RHEA:17521"/>
        <dbReference type="Rhea" id="RHEA-COMP:9681"/>
        <dbReference type="Rhea" id="RHEA-COMP:9684"/>
        <dbReference type="ChEBI" id="CHEBI:15377"/>
        <dbReference type="ChEBI" id="CHEBI:15378"/>
        <dbReference type="ChEBI" id="CHEBI:29985"/>
        <dbReference type="ChEBI" id="CHEBI:30616"/>
        <dbReference type="ChEBI" id="CHEBI:43474"/>
        <dbReference type="ChEBI" id="CHEBI:58359"/>
        <dbReference type="ChEBI" id="CHEBI:78520"/>
        <dbReference type="ChEBI" id="CHEBI:78521"/>
        <dbReference type="ChEBI" id="CHEBI:456216"/>
    </reaction>
</comment>
<evidence type="ECO:0000313" key="4">
    <source>
        <dbReference type="Proteomes" id="UP000505077"/>
    </source>
</evidence>
<evidence type="ECO:0000313" key="3">
    <source>
        <dbReference type="EMBL" id="GFH63005.1"/>
    </source>
</evidence>
<dbReference type="AlphaFoldDB" id="A0A6L2R642"/>
<comment type="subunit">
    <text evidence="2">Heterotrimer of A, B and C subunits.</text>
</comment>
<comment type="caution">
    <text evidence="3">The sequence shown here is derived from an EMBL/GenBank/DDBJ whole genome shotgun (WGS) entry which is preliminary data.</text>
</comment>
<dbReference type="EC" id="6.3.5.-" evidence="2"/>
<organism evidence="3 4">
    <name type="scientific">Candidatus Desulfovibrio kirbyi</name>
    <dbReference type="NCBI Taxonomy" id="2696086"/>
    <lineage>
        <taxon>Bacteria</taxon>
        <taxon>Pseudomonadati</taxon>
        <taxon>Thermodesulfobacteriota</taxon>
        <taxon>Desulfovibrionia</taxon>
        <taxon>Desulfovibrionales</taxon>
        <taxon>Desulfovibrionaceae</taxon>
        <taxon>Desulfovibrio</taxon>
    </lineage>
</organism>
<gene>
    <name evidence="2 3" type="primary">gatC</name>
    <name evidence="3" type="ORF">ZNDK_0776</name>
</gene>
<evidence type="ECO:0000256" key="1">
    <source>
        <dbReference type="ARBA" id="ARBA00022840"/>
    </source>
</evidence>
<dbReference type="HAMAP" id="MF_00122">
    <property type="entry name" value="GatC"/>
    <property type="match status" value="1"/>
</dbReference>
<proteinExistence type="inferred from homology"/>
<dbReference type="Pfam" id="PF02686">
    <property type="entry name" value="GatC"/>
    <property type="match status" value="1"/>
</dbReference>
<dbReference type="GO" id="GO:0070681">
    <property type="term" value="P:glutaminyl-tRNAGln biosynthesis via transamidation"/>
    <property type="evidence" value="ECO:0007669"/>
    <property type="project" value="TreeGrafter"/>
</dbReference>
<comment type="catalytic activity">
    <reaction evidence="2">
        <text>L-aspartyl-tRNA(Asn) + L-glutamine + ATP + H2O = L-asparaginyl-tRNA(Asn) + L-glutamate + ADP + phosphate + 2 H(+)</text>
        <dbReference type="Rhea" id="RHEA:14513"/>
        <dbReference type="Rhea" id="RHEA-COMP:9674"/>
        <dbReference type="Rhea" id="RHEA-COMP:9677"/>
        <dbReference type="ChEBI" id="CHEBI:15377"/>
        <dbReference type="ChEBI" id="CHEBI:15378"/>
        <dbReference type="ChEBI" id="CHEBI:29985"/>
        <dbReference type="ChEBI" id="CHEBI:30616"/>
        <dbReference type="ChEBI" id="CHEBI:43474"/>
        <dbReference type="ChEBI" id="CHEBI:58359"/>
        <dbReference type="ChEBI" id="CHEBI:78515"/>
        <dbReference type="ChEBI" id="CHEBI:78516"/>
        <dbReference type="ChEBI" id="CHEBI:456216"/>
    </reaction>
</comment>
<comment type="similarity">
    <text evidence="2">Belongs to the GatC family.</text>
</comment>
<dbReference type="InterPro" id="IPR036113">
    <property type="entry name" value="Asp/Glu-ADT_sf_sub_c"/>
</dbReference>
<keyword evidence="2" id="KW-0648">Protein biosynthesis</keyword>
<dbReference type="GO" id="GO:0050567">
    <property type="term" value="F:glutaminyl-tRNA synthase (glutamine-hydrolyzing) activity"/>
    <property type="evidence" value="ECO:0007669"/>
    <property type="project" value="UniProtKB-UniRule"/>
</dbReference>
<name>A0A6L2R642_9BACT</name>
<dbReference type="PANTHER" id="PTHR15004">
    <property type="entry name" value="GLUTAMYL-TRNA(GLN) AMIDOTRANSFERASE SUBUNIT C, MITOCHONDRIAL"/>
    <property type="match status" value="1"/>
</dbReference>
<reference evidence="3 4" key="1">
    <citation type="journal article" date="2020" name="ISME J.">
        <title>Parallel Reductive Genome Evolution in Desulfovibrio Ectosymbionts Independently Acquired by Trichonympha Protists in the Termite Gut.</title>
        <authorList>
            <person name="Takeuchi M."/>
            <person name="Kuwahara H."/>
            <person name="Murakami T."/>
            <person name="Takahashi K."/>
            <person name="Kajitani R."/>
            <person name="Toyoda A."/>
            <person name="Itoh T."/>
            <person name="Ohkuma M."/>
            <person name="Hongoh Y."/>
        </authorList>
    </citation>
    <scope>NUCLEOTIDE SEQUENCE [LARGE SCALE GENOMIC DNA]</scope>
    <source>
        <strain evidence="3">ZnDsv-02</strain>
    </source>
</reference>
<dbReference type="Gene3D" id="1.10.20.60">
    <property type="entry name" value="Glu-tRNAGln amidotransferase C subunit, N-terminal domain"/>
    <property type="match status" value="1"/>
</dbReference>
<dbReference type="GO" id="GO:0006412">
    <property type="term" value="P:translation"/>
    <property type="evidence" value="ECO:0007669"/>
    <property type="project" value="UniProtKB-UniRule"/>
</dbReference>
<dbReference type="PANTHER" id="PTHR15004:SF0">
    <property type="entry name" value="GLUTAMYL-TRNA(GLN) AMIDOTRANSFERASE SUBUNIT C, MITOCHONDRIAL"/>
    <property type="match status" value="1"/>
</dbReference>
<dbReference type="InterPro" id="IPR003837">
    <property type="entry name" value="GatC"/>
</dbReference>
<evidence type="ECO:0000256" key="2">
    <source>
        <dbReference type="HAMAP-Rule" id="MF_00122"/>
    </source>
</evidence>
<dbReference type="GO" id="GO:0005524">
    <property type="term" value="F:ATP binding"/>
    <property type="evidence" value="ECO:0007669"/>
    <property type="project" value="UniProtKB-KW"/>
</dbReference>
<dbReference type="NCBIfam" id="TIGR00135">
    <property type="entry name" value="gatC"/>
    <property type="match status" value="1"/>
</dbReference>